<evidence type="ECO:0000256" key="1">
    <source>
        <dbReference type="SAM" id="MobiDB-lite"/>
    </source>
</evidence>
<feature type="compositionally biased region" description="Polar residues" evidence="1">
    <location>
        <begin position="83"/>
        <end position="107"/>
    </location>
</feature>
<evidence type="ECO:0000313" key="2">
    <source>
        <dbReference type="EMBL" id="KAK6303083.1"/>
    </source>
</evidence>
<accession>A0AAN8L4H1</accession>
<dbReference type="EMBL" id="JAGTTL010000024">
    <property type="protein sequence ID" value="KAK6303083.1"/>
    <property type="molecule type" value="Genomic_DNA"/>
</dbReference>
<dbReference type="Proteomes" id="UP001356427">
    <property type="component" value="Unassembled WGS sequence"/>
</dbReference>
<feature type="compositionally biased region" description="Pro residues" evidence="1">
    <location>
        <begin position="60"/>
        <end position="70"/>
    </location>
</feature>
<feature type="region of interest" description="Disordered" evidence="1">
    <location>
        <begin position="34"/>
        <end position="110"/>
    </location>
</feature>
<reference evidence="2 3" key="1">
    <citation type="submission" date="2021-04" db="EMBL/GenBank/DDBJ databases">
        <authorList>
            <person name="De Guttry C."/>
            <person name="Zahm M."/>
            <person name="Klopp C."/>
            <person name="Cabau C."/>
            <person name="Louis A."/>
            <person name="Berthelot C."/>
            <person name="Parey E."/>
            <person name="Roest Crollius H."/>
            <person name="Montfort J."/>
            <person name="Robinson-Rechavi M."/>
            <person name="Bucao C."/>
            <person name="Bouchez O."/>
            <person name="Gislard M."/>
            <person name="Lluch J."/>
            <person name="Milhes M."/>
            <person name="Lampietro C."/>
            <person name="Lopez Roques C."/>
            <person name="Donnadieu C."/>
            <person name="Braasch I."/>
            <person name="Desvignes T."/>
            <person name="Postlethwait J."/>
            <person name="Bobe J."/>
            <person name="Wedekind C."/>
            <person name="Guiguen Y."/>
        </authorList>
    </citation>
    <scope>NUCLEOTIDE SEQUENCE [LARGE SCALE GENOMIC DNA]</scope>
    <source>
        <strain evidence="2">Cs_M1</strain>
        <tissue evidence="2">Blood</tissue>
    </source>
</reference>
<gene>
    <name evidence="2" type="ORF">J4Q44_G00255370</name>
</gene>
<keyword evidence="3" id="KW-1185">Reference proteome</keyword>
<sequence length="199" mass="20382">MDETIDAIASAEPPAGTTPDSCITNTSASQCATPVGAAGVPSCRRRPRAYSPGHTIVGPSTPPLQTPAPPSHRRRFCPPPPLSVTTNTASSGPTASSVSPGHTTIAASSGVPAPCNLNTATSTVHSTSPQVISTSSKTSAASSRGIDVKKLKRVFMQHVLSNTTFSQTAAQKRKRKAPPVTPPMAPLSGDHLLCSLRGI</sequence>
<comment type="caution">
    <text evidence="2">The sequence shown here is derived from an EMBL/GenBank/DDBJ whole genome shotgun (WGS) entry which is preliminary data.</text>
</comment>
<evidence type="ECO:0000313" key="3">
    <source>
        <dbReference type="Proteomes" id="UP001356427"/>
    </source>
</evidence>
<name>A0AAN8L4H1_9TELE</name>
<organism evidence="2 3">
    <name type="scientific">Coregonus suidteri</name>
    <dbReference type="NCBI Taxonomy" id="861788"/>
    <lineage>
        <taxon>Eukaryota</taxon>
        <taxon>Metazoa</taxon>
        <taxon>Chordata</taxon>
        <taxon>Craniata</taxon>
        <taxon>Vertebrata</taxon>
        <taxon>Euteleostomi</taxon>
        <taxon>Actinopterygii</taxon>
        <taxon>Neopterygii</taxon>
        <taxon>Teleostei</taxon>
        <taxon>Protacanthopterygii</taxon>
        <taxon>Salmoniformes</taxon>
        <taxon>Salmonidae</taxon>
        <taxon>Coregoninae</taxon>
        <taxon>Coregonus</taxon>
    </lineage>
</organism>
<feature type="region of interest" description="Disordered" evidence="1">
    <location>
        <begin position="1"/>
        <end position="22"/>
    </location>
</feature>
<proteinExistence type="predicted"/>
<protein>
    <submittedName>
        <fullName evidence="2">Uncharacterized protein</fullName>
    </submittedName>
</protein>
<dbReference type="AlphaFoldDB" id="A0AAN8L4H1"/>